<dbReference type="EMBL" id="PVNG01000017">
    <property type="protein sequence ID" value="PRX60420.1"/>
    <property type="molecule type" value="Genomic_DNA"/>
</dbReference>
<dbReference type="Proteomes" id="UP000238312">
    <property type="component" value="Unassembled WGS sequence"/>
</dbReference>
<proteinExistence type="predicted"/>
<evidence type="ECO:0000313" key="1">
    <source>
        <dbReference type="EMBL" id="PRX60420.1"/>
    </source>
</evidence>
<dbReference type="RefSeq" id="WP_106247160.1">
    <property type="nucleotide sequence ID" value="NZ_PVNG01000017.1"/>
</dbReference>
<evidence type="ECO:0000313" key="2">
    <source>
        <dbReference type="Proteomes" id="UP000238312"/>
    </source>
</evidence>
<gene>
    <name evidence="1" type="ORF">B0I32_117187</name>
</gene>
<comment type="caution">
    <text evidence="1">The sequence shown here is derived from an EMBL/GenBank/DDBJ whole genome shotgun (WGS) entry which is preliminary data.</text>
</comment>
<keyword evidence="2" id="KW-1185">Reference proteome</keyword>
<accession>A0A2T0MQI3</accession>
<name>A0A2T0MQI3_9ACTN</name>
<organism evidence="1 2">
    <name type="scientific">Nonomuraea fuscirosea</name>
    <dbReference type="NCBI Taxonomy" id="1291556"/>
    <lineage>
        <taxon>Bacteria</taxon>
        <taxon>Bacillati</taxon>
        <taxon>Actinomycetota</taxon>
        <taxon>Actinomycetes</taxon>
        <taxon>Streptosporangiales</taxon>
        <taxon>Streptosporangiaceae</taxon>
        <taxon>Nonomuraea</taxon>
    </lineage>
</organism>
<reference evidence="1 2" key="1">
    <citation type="submission" date="2018-03" db="EMBL/GenBank/DDBJ databases">
        <title>Genomic Encyclopedia of Type Strains, Phase III (KMG-III): the genomes of soil and plant-associated and newly described type strains.</title>
        <authorList>
            <person name="Whitman W."/>
        </authorList>
    </citation>
    <scope>NUCLEOTIDE SEQUENCE [LARGE SCALE GENOMIC DNA]</scope>
    <source>
        <strain evidence="1 2">CGMCC 4.7104</strain>
    </source>
</reference>
<sequence length="233" mass="25634">MTRPTAARWLSSRIAIAVNSRQFDARVKACVATAVRVDTEEITVREGGVWASLYRHQVHHPGGDHLTFWEVVDRYTVPPERETLLTPGGVGQTVRVYTSGTTAAAVWTRILAGAEGDSDILAGILRESLAARVRRLAPYRDDAGVPDRIQDGDDPRDTGRQDALAELDAALEAEQATGEVPKRRLRMYAVAMWRAGRHNVKAIADRTGLDRSNTVYPALREAGIDPATDRVRN</sequence>
<protein>
    <submittedName>
        <fullName evidence="1">Uncharacterized protein</fullName>
    </submittedName>
</protein>
<dbReference type="AlphaFoldDB" id="A0A2T0MQI3"/>